<feature type="compositionally biased region" description="Acidic residues" evidence="1">
    <location>
        <begin position="30"/>
        <end position="40"/>
    </location>
</feature>
<dbReference type="AlphaFoldDB" id="A0A176VNF2"/>
<gene>
    <name evidence="2" type="ORF">AXG93_1855s1020</name>
</gene>
<evidence type="ECO:0000313" key="2">
    <source>
        <dbReference type="EMBL" id="OAE21821.1"/>
    </source>
</evidence>
<feature type="region of interest" description="Disordered" evidence="1">
    <location>
        <begin position="1"/>
        <end position="46"/>
    </location>
</feature>
<sequence length="91" mass="10061">MLEVAASATDEDTIEEPNLWTEGAGLFGEQNEDPMEEEVETSEKKTTMISSCLSSLERMHLLEKHYGAIEPVADESRRSKIGVLSSEGEDD</sequence>
<evidence type="ECO:0000313" key="3">
    <source>
        <dbReference type="Proteomes" id="UP000077202"/>
    </source>
</evidence>
<dbReference type="Proteomes" id="UP000077202">
    <property type="component" value="Unassembled WGS sequence"/>
</dbReference>
<dbReference type="EMBL" id="LVLJ01003339">
    <property type="protein sequence ID" value="OAE21821.1"/>
    <property type="molecule type" value="Genomic_DNA"/>
</dbReference>
<reference evidence="2" key="1">
    <citation type="submission" date="2016-03" db="EMBL/GenBank/DDBJ databases">
        <title>Mechanisms controlling the formation of the plant cell surface in tip-growing cells are functionally conserved among land plants.</title>
        <authorList>
            <person name="Honkanen S."/>
            <person name="Jones V.A."/>
            <person name="Morieri G."/>
            <person name="Champion C."/>
            <person name="Hetherington A.J."/>
            <person name="Kelly S."/>
            <person name="Saint-Marcoux D."/>
            <person name="Proust H."/>
            <person name="Prescott H."/>
            <person name="Dolan L."/>
        </authorList>
    </citation>
    <scope>NUCLEOTIDE SEQUENCE [LARGE SCALE GENOMIC DNA]</scope>
    <source>
        <tissue evidence="2">Whole gametophyte</tissue>
    </source>
</reference>
<comment type="caution">
    <text evidence="2">The sequence shown here is derived from an EMBL/GenBank/DDBJ whole genome shotgun (WGS) entry which is preliminary data.</text>
</comment>
<evidence type="ECO:0000256" key="1">
    <source>
        <dbReference type="SAM" id="MobiDB-lite"/>
    </source>
</evidence>
<organism evidence="2 3">
    <name type="scientific">Marchantia polymorpha subsp. ruderalis</name>
    <dbReference type="NCBI Taxonomy" id="1480154"/>
    <lineage>
        <taxon>Eukaryota</taxon>
        <taxon>Viridiplantae</taxon>
        <taxon>Streptophyta</taxon>
        <taxon>Embryophyta</taxon>
        <taxon>Marchantiophyta</taxon>
        <taxon>Marchantiopsida</taxon>
        <taxon>Marchantiidae</taxon>
        <taxon>Marchantiales</taxon>
        <taxon>Marchantiaceae</taxon>
        <taxon>Marchantia</taxon>
    </lineage>
</organism>
<accession>A0A176VNF2</accession>
<keyword evidence="3" id="KW-1185">Reference proteome</keyword>
<proteinExistence type="predicted"/>
<protein>
    <submittedName>
        <fullName evidence="2">Uncharacterized protein</fullName>
    </submittedName>
</protein>
<name>A0A176VNF2_MARPO</name>